<evidence type="ECO:0000259" key="2">
    <source>
        <dbReference type="PROSITE" id="PS50830"/>
    </source>
</evidence>
<keyword evidence="1" id="KW-0472">Membrane</keyword>
<dbReference type="AlphaFoldDB" id="A0A109J3V4"/>
<keyword evidence="4" id="KW-1185">Reference proteome</keyword>
<evidence type="ECO:0000313" key="3">
    <source>
        <dbReference type="EMBL" id="KWV41835.1"/>
    </source>
</evidence>
<dbReference type="RefSeq" id="WP_062375029.1">
    <property type="nucleotide sequence ID" value="NZ_LNCD01000138.1"/>
</dbReference>
<sequence>METATNLKRDIEIALRDRHLNDWQRRFLTDILTRIDCSGDRFTLTDKQWRKVFEILADRSNVAQFQFRETLPRHPRSPKYPRSKFAKRRSHRLTWNDRRFLTAIVVLALIASLQFFSGSEFAAVSSPSSSTRTEFVSSTFSVTDGDTIHVEGESNGTRLVGYNAPEVFSPRCTFEKELGDRATDRLKELVAAGPVELTRVSCACEPGTEGTDRCNYGRSCAVLYAGGRNVSNILVGEGLAVPFVCSETRCPQTPRPWCGRRARR</sequence>
<reference evidence="3 4" key="1">
    <citation type="submission" date="2015-11" db="EMBL/GenBank/DDBJ databases">
        <title>Draft Genome Sequence of the Strain BR 10423 (Rhizobium sp.) isolated from nodules of Mimosa pudica.</title>
        <authorList>
            <person name="Barauna A.C."/>
            <person name="Zilli J.E."/>
            <person name="Simoes-Araujo J.L."/>
            <person name="Reis V.M."/>
            <person name="James E.K."/>
            <person name="Reis F.B.Jr."/>
            <person name="Rouws L.F."/>
            <person name="Passos S.R."/>
            <person name="Gois S.R."/>
        </authorList>
    </citation>
    <scope>NUCLEOTIDE SEQUENCE [LARGE SCALE GENOMIC DNA]</scope>
    <source>
        <strain evidence="3 4">BR10423</strain>
    </source>
</reference>
<evidence type="ECO:0000256" key="1">
    <source>
        <dbReference type="SAM" id="Phobius"/>
    </source>
</evidence>
<dbReference type="Gene3D" id="2.40.50.90">
    <property type="match status" value="1"/>
</dbReference>
<dbReference type="PROSITE" id="PS50830">
    <property type="entry name" value="TNASE_3"/>
    <property type="match status" value="1"/>
</dbReference>
<feature type="domain" description="TNase-like" evidence="2">
    <location>
        <begin position="133"/>
        <end position="240"/>
    </location>
</feature>
<keyword evidence="1" id="KW-1133">Transmembrane helix</keyword>
<dbReference type="Pfam" id="PF00565">
    <property type="entry name" value="SNase"/>
    <property type="match status" value="1"/>
</dbReference>
<dbReference type="OrthoDB" id="7469880at2"/>
<protein>
    <recommendedName>
        <fullName evidence="2">TNase-like domain-containing protein</fullName>
    </recommendedName>
</protein>
<dbReference type="EMBL" id="LNCD01000138">
    <property type="protein sequence ID" value="KWV41835.1"/>
    <property type="molecule type" value="Genomic_DNA"/>
</dbReference>
<gene>
    <name evidence="3" type="ORF">AS026_21890</name>
</gene>
<organism evidence="3 4">
    <name type="scientific">Rhizobium altiplani</name>
    <dbReference type="NCBI Taxonomy" id="1864509"/>
    <lineage>
        <taxon>Bacteria</taxon>
        <taxon>Pseudomonadati</taxon>
        <taxon>Pseudomonadota</taxon>
        <taxon>Alphaproteobacteria</taxon>
        <taxon>Hyphomicrobiales</taxon>
        <taxon>Rhizobiaceae</taxon>
        <taxon>Rhizobium/Agrobacterium group</taxon>
        <taxon>Rhizobium</taxon>
    </lineage>
</organism>
<evidence type="ECO:0000313" key="4">
    <source>
        <dbReference type="Proteomes" id="UP000068164"/>
    </source>
</evidence>
<dbReference type="SUPFAM" id="SSF50199">
    <property type="entry name" value="Staphylococcal nuclease"/>
    <property type="match status" value="1"/>
</dbReference>
<dbReference type="InterPro" id="IPR035437">
    <property type="entry name" value="SNase_OB-fold_sf"/>
</dbReference>
<name>A0A109J3V4_9HYPH</name>
<comment type="caution">
    <text evidence="3">The sequence shown here is derived from an EMBL/GenBank/DDBJ whole genome shotgun (WGS) entry which is preliminary data.</text>
</comment>
<dbReference type="InterPro" id="IPR016071">
    <property type="entry name" value="Staphylococal_nuclease_OB-fold"/>
</dbReference>
<keyword evidence="1" id="KW-0812">Transmembrane</keyword>
<dbReference type="Proteomes" id="UP000068164">
    <property type="component" value="Unassembled WGS sequence"/>
</dbReference>
<feature type="transmembrane region" description="Helical" evidence="1">
    <location>
        <begin position="100"/>
        <end position="117"/>
    </location>
</feature>
<proteinExistence type="predicted"/>
<accession>A0A109J3V4</accession>